<reference evidence="1 2" key="1">
    <citation type="journal article" date="2019" name="Microorganisms">
        <title>Genome Insights into the Novel Species Microvirga brassicacearum, a Rapeseed Endophyte with Biotechnological Potential.</title>
        <authorList>
            <person name="Jimenez-Gomez A."/>
            <person name="Saati-Santamaria Z."/>
            <person name="Igual J.M."/>
            <person name="Rivas R."/>
            <person name="Mateos P.F."/>
            <person name="Garcia-Fraile P."/>
        </authorList>
    </citation>
    <scope>NUCLEOTIDE SEQUENCE [LARGE SCALE GENOMIC DNA]</scope>
    <source>
        <strain evidence="1 2">CDVBN77</strain>
    </source>
</reference>
<sequence length="61" mass="7231">MAEIVNLRLVRKRKARADKEARAAQNRVAFGRTKIERDVSKAENNLTERRLDLHRRDEETE</sequence>
<dbReference type="Pfam" id="PF13770">
    <property type="entry name" value="DUF4169"/>
    <property type="match status" value="1"/>
</dbReference>
<accession>A0A5N3PBD0</accession>
<dbReference type="RefSeq" id="WP_150944384.1">
    <property type="nucleotide sequence ID" value="NZ_VCMV01000014.1"/>
</dbReference>
<proteinExistence type="predicted"/>
<dbReference type="Proteomes" id="UP000325684">
    <property type="component" value="Unassembled WGS sequence"/>
</dbReference>
<name>A0A5N3PBD0_9HYPH</name>
<evidence type="ECO:0000313" key="1">
    <source>
        <dbReference type="EMBL" id="KAB0267004.1"/>
    </source>
</evidence>
<dbReference type="AlphaFoldDB" id="A0A5N3PBD0"/>
<protein>
    <submittedName>
        <fullName evidence="1">DUF4169 family protein</fullName>
    </submittedName>
</protein>
<comment type="caution">
    <text evidence="1">The sequence shown here is derived from an EMBL/GenBank/DDBJ whole genome shotgun (WGS) entry which is preliminary data.</text>
</comment>
<gene>
    <name evidence="1" type="ORF">FEZ63_11255</name>
</gene>
<keyword evidence="2" id="KW-1185">Reference proteome</keyword>
<evidence type="ECO:0000313" key="2">
    <source>
        <dbReference type="Proteomes" id="UP000325684"/>
    </source>
</evidence>
<dbReference type="EMBL" id="VCMV01000014">
    <property type="protein sequence ID" value="KAB0267004.1"/>
    <property type="molecule type" value="Genomic_DNA"/>
</dbReference>
<dbReference type="InterPro" id="IPR025227">
    <property type="entry name" value="DUF4169"/>
</dbReference>
<organism evidence="1 2">
    <name type="scientific">Microvirga brassicacearum</name>
    <dbReference type="NCBI Taxonomy" id="2580413"/>
    <lineage>
        <taxon>Bacteria</taxon>
        <taxon>Pseudomonadati</taxon>
        <taxon>Pseudomonadota</taxon>
        <taxon>Alphaproteobacteria</taxon>
        <taxon>Hyphomicrobiales</taxon>
        <taxon>Methylobacteriaceae</taxon>
        <taxon>Microvirga</taxon>
    </lineage>
</organism>